<dbReference type="NCBIfam" id="NF004076">
    <property type="entry name" value="PRK05581.1-4"/>
    <property type="match status" value="1"/>
</dbReference>
<keyword evidence="1" id="KW-0479">Metal-binding</keyword>
<dbReference type="PANTHER" id="PTHR11749">
    <property type="entry name" value="RIBULOSE-5-PHOSPHATE-3-EPIMERASE"/>
    <property type="match status" value="1"/>
</dbReference>
<dbReference type="SUPFAM" id="SSF51366">
    <property type="entry name" value="Ribulose-phoshate binding barrel"/>
    <property type="match status" value="1"/>
</dbReference>
<dbReference type="Pfam" id="PF00834">
    <property type="entry name" value="Ribul_P_3_epim"/>
    <property type="match status" value="1"/>
</dbReference>
<dbReference type="InterPro" id="IPR000056">
    <property type="entry name" value="Ribul_P_3_epim-like"/>
</dbReference>
<sequence length="222" mass="25694">MAKNQKLEVSILAFDTSSENIFNKQLEKMQKNEIEIVHYDVMDGVFVPNRAYGIEYLSTLYLYGFDTHVHFMVTNPWKWTKEFLHYPLNAITFHPEPISKLQTRLLIRKIQKSGKKAGLAFRPQTDINQYKNILKKADIVTIMGVNPGFGGQKFMEEITLKNLKLIKTIKDELNPSLIIQLDGGVNYDVIKLTHKYVDNFISGSFLVKQPEPIKVKEFIEQI</sequence>
<dbReference type="CDD" id="cd00429">
    <property type="entry name" value="RPE"/>
    <property type="match status" value="1"/>
</dbReference>
<evidence type="ECO:0000256" key="1">
    <source>
        <dbReference type="ARBA" id="ARBA00022723"/>
    </source>
</evidence>
<dbReference type="eggNOG" id="COG0036">
    <property type="taxonomic scope" value="Bacteria"/>
</dbReference>
<name>A0A097SSA3_9BACT</name>
<gene>
    <name evidence="3" type="primary">rpe</name>
    <name evidence="3" type="ORF">MGM1_0690</name>
</gene>
<dbReference type="KEGG" id="mgj:MGM1_0690"/>
<dbReference type="AlphaFoldDB" id="A0A097SSA3"/>
<proteinExistence type="predicted"/>
<keyword evidence="4" id="KW-1185">Reference proteome</keyword>
<dbReference type="Gene3D" id="3.20.20.70">
    <property type="entry name" value="Aldolase class I"/>
    <property type="match status" value="1"/>
</dbReference>
<dbReference type="InterPro" id="IPR011060">
    <property type="entry name" value="RibuloseP-bd_barrel"/>
</dbReference>
<dbReference type="HOGENOM" id="CLU_054856_2_2_14"/>
<dbReference type="GO" id="GO:0016857">
    <property type="term" value="F:racemase and epimerase activity, acting on carbohydrates and derivatives"/>
    <property type="evidence" value="ECO:0007669"/>
    <property type="project" value="InterPro"/>
</dbReference>
<dbReference type="EMBL" id="CP007711">
    <property type="protein sequence ID" value="AIV03456.1"/>
    <property type="molecule type" value="Genomic_DNA"/>
</dbReference>
<dbReference type="InterPro" id="IPR013785">
    <property type="entry name" value="Aldolase_TIM"/>
</dbReference>
<dbReference type="STRING" id="1318617.MGM1_0690"/>
<evidence type="ECO:0000256" key="2">
    <source>
        <dbReference type="ARBA" id="ARBA00023235"/>
    </source>
</evidence>
<evidence type="ECO:0000313" key="3">
    <source>
        <dbReference type="EMBL" id="AIV03456.1"/>
    </source>
</evidence>
<evidence type="ECO:0000313" key="4">
    <source>
        <dbReference type="Proteomes" id="UP000030066"/>
    </source>
</evidence>
<dbReference type="GO" id="GO:0005975">
    <property type="term" value="P:carbohydrate metabolic process"/>
    <property type="evidence" value="ECO:0007669"/>
    <property type="project" value="InterPro"/>
</dbReference>
<protein>
    <submittedName>
        <fullName evidence="3">D-ribulose-5-phosphate 3 epimerase</fullName>
    </submittedName>
</protein>
<organism evidence="3 4">
    <name type="scientific">Candidatus Malacoplasma girerdii</name>
    <dbReference type="NCBI Taxonomy" id="1318617"/>
    <lineage>
        <taxon>Bacteria</taxon>
        <taxon>Bacillati</taxon>
        <taxon>Mycoplasmatota</taxon>
        <taxon>Mycoplasmoidales</taxon>
        <taxon>Mycoplasmoidaceae</taxon>
        <taxon>Malacoplasma</taxon>
    </lineage>
</organism>
<dbReference type="PROSITE" id="PS01085">
    <property type="entry name" value="RIBUL_P_3_EPIMER_1"/>
    <property type="match status" value="1"/>
</dbReference>
<reference evidence="3 4" key="1">
    <citation type="journal article" date="2014" name="PLoS ONE">
        <title>An emerging Mycoplasma associated with trichomoniasis, vaginal infection and disease.</title>
        <authorList>
            <consortium name="Vaginal Microbiome Consortium"/>
            <person name="Fettweis J.M."/>
            <person name="Serrano M.G."/>
            <person name="Huang B."/>
            <person name="Brooks J.P."/>
            <person name="Glascock A.L."/>
            <person name="Sheth N.U."/>
            <person name="Strauss J.F.III."/>
            <person name="Jefferson K.K."/>
            <person name="Buck G.A."/>
        </authorList>
    </citation>
    <scope>NUCLEOTIDE SEQUENCE [LARGE SCALE GENOMIC DNA]</scope>
    <source>
        <strain evidence="3 4">VCU_M1</strain>
    </source>
</reference>
<keyword evidence="2" id="KW-0413">Isomerase</keyword>
<dbReference type="GO" id="GO:0046872">
    <property type="term" value="F:metal ion binding"/>
    <property type="evidence" value="ECO:0007669"/>
    <property type="project" value="UniProtKB-KW"/>
</dbReference>
<accession>A0A097SSA3</accession>
<dbReference type="Proteomes" id="UP000030066">
    <property type="component" value="Chromosome"/>
</dbReference>